<comment type="caution">
    <text evidence="1">The sequence shown here is derived from an EMBL/GenBank/DDBJ whole genome shotgun (WGS) entry which is preliminary data.</text>
</comment>
<dbReference type="InterPro" id="IPR046163">
    <property type="entry name" value="DUF6165"/>
</dbReference>
<accession>A0A6L8MSM1</accession>
<protein>
    <submittedName>
        <fullName evidence="1">Uncharacterized protein</fullName>
    </submittedName>
</protein>
<dbReference type="AlphaFoldDB" id="A0A6L8MSM1"/>
<reference evidence="1 2" key="1">
    <citation type="submission" date="2019-12" db="EMBL/GenBank/DDBJ databases">
        <title>Novel species isolated from a subtropical stream in China.</title>
        <authorList>
            <person name="Lu H."/>
        </authorList>
    </citation>
    <scope>NUCLEOTIDE SEQUENCE [LARGE SCALE GENOMIC DNA]</scope>
    <source>
        <strain evidence="1 2">FT50W</strain>
    </source>
</reference>
<sequence>MPQLPVAWGEVFDKLTILQIKAEKLQDANKLANVNKERQEIDKVVGDLARFPAGLPGLLLQLKGINSQLWVVEDGKRDSERRQCFDDSFVQLARKVYFGNDQRAAIKRQINELLGSAIVEEKSYQAY</sequence>
<dbReference type="EMBL" id="WWCP01000047">
    <property type="protein sequence ID" value="MYM85053.1"/>
    <property type="molecule type" value="Genomic_DNA"/>
</dbReference>
<name>A0A6L8MSM1_9BURK</name>
<dbReference type="Pfam" id="PF19662">
    <property type="entry name" value="DUF6165"/>
    <property type="match status" value="1"/>
</dbReference>
<gene>
    <name evidence="1" type="ORF">GTP44_24285</name>
</gene>
<dbReference type="Proteomes" id="UP000474565">
    <property type="component" value="Unassembled WGS sequence"/>
</dbReference>
<organism evidence="1 2">
    <name type="scientific">Duganella lactea</name>
    <dbReference type="NCBI Taxonomy" id="2692173"/>
    <lineage>
        <taxon>Bacteria</taxon>
        <taxon>Pseudomonadati</taxon>
        <taxon>Pseudomonadota</taxon>
        <taxon>Betaproteobacteria</taxon>
        <taxon>Burkholderiales</taxon>
        <taxon>Oxalobacteraceae</taxon>
        <taxon>Telluria group</taxon>
        <taxon>Duganella</taxon>
    </lineage>
</organism>
<proteinExistence type="predicted"/>
<evidence type="ECO:0000313" key="2">
    <source>
        <dbReference type="Proteomes" id="UP000474565"/>
    </source>
</evidence>
<evidence type="ECO:0000313" key="1">
    <source>
        <dbReference type="EMBL" id="MYM85053.1"/>
    </source>
</evidence>